<evidence type="ECO:0008006" key="5">
    <source>
        <dbReference type="Google" id="ProtNLM"/>
    </source>
</evidence>
<proteinExistence type="predicted"/>
<keyword evidence="4" id="KW-1185">Reference proteome</keyword>
<evidence type="ECO:0000256" key="2">
    <source>
        <dbReference type="SAM" id="Phobius"/>
    </source>
</evidence>
<sequence length="457" mass="49816">MAYSFPFRPWPSSASSSVLSVFVFVLLFARCFSQSANATFSLRGFACAKKDAAVHGGTFTVIGDKRLRVDPSQLTTKEGKAKIDALRLDAADKRLVMSVLFPNGSGINCKMSFLSRVQMPDGCVVDESVVALEGRAGQDRFGENCGQGKCAFLNVSCNFLQMTPVEGLPNARHFTMSLWKNISDDDDLLQCEWKAFIDDVVVLLNKAESGAELLVEQCWQKGGILNTKDLLFYALLGGGLIILAAVLTIVIVLVVRRQRKSASHTVVGEDDMDDKREKKMGRPAATRIVVHNCRMGQPAGNPSQMSHEGYSARASEFGVEVPESLLSDRDDGGRGPFIRKAMIAPKFGVEVPESLRSDASRNVTKVHKFGVEVPESLRSDASRNVTKAHKFGVEVPESLRSNGSDDGSRRLLLVAATARPKSAPKKPMPTDEMYAPPKKSARYGTGKKENYAPLPPL</sequence>
<evidence type="ECO:0000313" key="4">
    <source>
        <dbReference type="Proteomes" id="UP001620626"/>
    </source>
</evidence>
<organism evidence="3 4">
    <name type="scientific">Heterodera trifolii</name>
    <dbReference type="NCBI Taxonomy" id="157864"/>
    <lineage>
        <taxon>Eukaryota</taxon>
        <taxon>Metazoa</taxon>
        <taxon>Ecdysozoa</taxon>
        <taxon>Nematoda</taxon>
        <taxon>Chromadorea</taxon>
        <taxon>Rhabditida</taxon>
        <taxon>Tylenchina</taxon>
        <taxon>Tylenchomorpha</taxon>
        <taxon>Tylenchoidea</taxon>
        <taxon>Heteroderidae</taxon>
        <taxon>Heteroderinae</taxon>
        <taxon>Heterodera</taxon>
    </lineage>
</organism>
<gene>
    <name evidence="3" type="ORF">niasHT_034752</name>
</gene>
<dbReference type="AlphaFoldDB" id="A0ABD2I7N0"/>
<keyword evidence="2" id="KW-0812">Transmembrane</keyword>
<feature type="transmembrane region" description="Helical" evidence="2">
    <location>
        <begin position="230"/>
        <end position="255"/>
    </location>
</feature>
<accession>A0ABD2I7N0</accession>
<dbReference type="EMBL" id="JBICBT010001342">
    <property type="protein sequence ID" value="KAL3072158.1"/>
    <property type="molecule type" value="Genomic_DNA"/>
</dbReference>
<dbReference type="Proteomes" id="UP001620626">
    <property type="component" value="Unassembled WGS sequence"/>
</dbReference>
<evidence type="ECO:0000313" key="3">
    <source>
        <dbReference type="EMBL" id="KAL3072158.1"/>
    </source>
</evidence>
<keyword evidence="2" id="KW-1133">Transmembrane helix</keyword>
<name>A0ABD2I7N0_9BILA</name>
<feature type="region of interest" description="Disordered" evidence="1">
    <location>
        <begin position="415"/>
        <end position="457"/>
    </location>
</feature>
<comment type="caution">
    <text evidence="3">The sequence shown here is derived from an EMBL/GenBank/DDBJ whole genome shotgun (WGS) entry which is preliminary data.</text>
</comment>
<reference evidence="3 4" key="1">
    <citation type="submission" date="2024-10" db="EMBL/GenBank/DDBJ databases">
        <authorList>
            <person name="Kim D."/>
        </authorList>
    </citation>
    <scope>NUCLEOTIDE SEQUENCE [LARGE SCALE GENOMIC DNA]</scope>
    <source>
        <strain evidence="3">BH-2024</strain>
    </source>
</reference>
<protein>
    <recommendedName>
        <fullName evidence="5">Transmembrane protein</fullName>
    </recommendedName>
</protein>
<evidence type="ECO:0000256" key="1">
    <source>
        <dbReference type="SAM" id="MobiDB-lite"/>
    </source>
</evidence>
<keyword evidence="2" id="KW-0472">Membrane</keyword>